<dbReference type="EMBL" id="CM039429">
    <property type="protein sequence ID" value="KAI4348186.1"/>
    <property type="molecule type" value="Genomic_DNA"/>
</dbReference>
<gene>
    <name evidence="1" type="ORF">L6164_008940</name>
</gene>
<sequence length="274" mass="30582">MSIFRFKVWWTTLWVGSNGRDLEKETQIILLDKSDSCRPYVMMLLILEGPFRASMQPGHDDNIDVCVTGACVLVWSQPRLTQTTSSGRVAKTPFPSKKHKISSCITTRPKRLVLSEFSENVELSLEPFSFELITVSPVTVLPGKSVKFAPIGLGNMLNTGGAIQSLAFDENQNSVEVGARGSGELKAFASEKPTACRVDGKQVDFEYHEGMVVIHVPWPGSSTMSVVQYIFCSTYSEHDGITVIFCFFWCEGVFYFPSRPLIMFFFCLTKGITK</sequence>
<reference evidence="1 2" key="1">
    <citation type="journal article" date="2022" name="DNA Res.">
        <title>Chromosomal-level genome assembly of the orchid tree Bauhinia variegata (Leguminosae; Cercidoideae) supports the allotetraploid origin hypothesis of Bauhinia.</title>
        <authorList>
            <person name="Zhong Y."/>
            <person name="Chen Y."/>
            <person name="Zheng D."/>
            <person name="Pang J."/>
            <person name="Liu Y."/>
            <person name="Luo S."/>
            <person name="Meng S."/>
            <person name="Qian L."/>
            <person name="Wei D."/>
            <person name="Dai S."/>
            <person name="Zhou R."/>
        </authorList>
    </citation>
    <scope>NUCLEOTIDE SEQUENCE [LARGE SCALE GENOMIC DNA]</scope>
    <source>
        <strain evidence="1">BV-YZ2020</strain>
    </source>
</reference>
<accession>A0ACB9PIB4</accession>
<name>A0ACB9PIB4_BAUVA</name>
<comment type="caution">
    <text evidence="1">The sequence shown here is derived from an EMBL/GenBank/DDBJ whole genome shotgun (WGS) entry which is preliminary data.</text>
</comment>
<evidence type="ECO:0000313" key="2">
    <source>
        <dbReference type="Proteomes" id="UP000828941"/>
    </source>
</evidence>
<keyword evidence="2" id="KW-1185">Reference proteome</keyword>
<dbReference type="Proteomes" id="UP000828941">
    <property type="component" value="Chromosome 4"/>
</dbReference>
<protein>
    <submittedName>
        <fullName evidence="1">Uncharacterized protein</fullName>
    </submittedName>
</protein>
<organism evidence="1 2">
    <name type="scientific">Bauhinia variegata</name>
    <name type="common">Purple orchid tree</name>
    <name type="synonym">Phanera variegata</name>
    <dbReference type="NCBI Taxonomy" id="167791"/>
    <lineage>
        <taxon>Eukaryota</taxon>
        <taxon>Viridiplantae</taxon>
        <taxon>Streptophyta</taxon>
        <taxon>Embryophyta</taxon>
        <taxon>Tracheophyta</taxon>
        <taxon>Spermatophyta</taxon>
        <taxon>Magnoliopsida</taxon>
        <taxon>eudicotyledons</taxon>
        <taxon>Gunneridae</taxon>
        <taxon>Pentapetalae</taxon>
        <taxon>rosids</taxon>
        <taxon>fabids</taxon>
        <taxon>Fabales</taxon>
        <taxon>Fabaceae</taxon>
        <taxon>Cercidoideae</taxon>
        <taxon>Cercideae</taxon>
        <taxon>Bauhiniinae</taxon>
        <taxon>Bauhinia</taxon>
    </lineage>
</organism>
<proteinExistence type="predicted"/>
<evidence type="ECO:0000313" key="1">
    <source>
        <dbReference type="EMBL" id="KAI4348186.1"/>
    </source>
</evidence>